<keyword evidence="2" id="KW-1185">Reference proteome</keyword>
<protein>
    <recommendedName>
        <fullName evidence="3">Polyketide cyclase</fullName>
    </recommendedName>
</protein>
<dbReference type="STRING" id="410332.SAMN04488550_1998"/>
<reference evidence="1 2" key="1">
    <citation type="submission" date="2013-02" db="EMBL/GenBank/DDBJ databases">
        <title>Whole genome shotgun sequence of Gordonia malaquae NBRC 108250.</title>
        <authorList>
            <person name="Yoshida I."/>
            <person name="Hosoyama A."/>
            <person name="Tsuchikane K."/>
            <person name="Ando Y."/>
            <person name="Baba S."/>
            <person name="Ohji S."/>
            <person name="Hamada M."/>
            <person name="Tamura T."/>
            <person name="Yamazoe A."/>
            <person name="Yamazaki S."/>
            <person name="Fujita N."/>
        </authorList>
    </citation>
    <scope>NUCLEOTIDE SEQUENCE [LARGE SCALE GENOMIC DNA]</scope>
    <source>
        <strain evidence="1 2">NBRC 108250</strain>
    </source>
</reference>
<dbReference type="Pfam" id="PF10604">
    <property type="entry name" value="Polyketide_cyc2"/>
    <property type="match status" value="1"/>
</dbReference>
<dbReference type="Proteomes" id="UP000035009">
    <property type="component" value="Unassembled WGS sequence"/>
</dbReference>
<dbReference type="EMBL" id="BAOP01000016">
    <property type="protein sequence ID" value="GAC80304.1"/>
    <property type="molecule type" value="Genomic_DNA"/>
</dbReference>
<proteinExistence type="predicted"/>
<evidence type="ECO:0000313" key="2">
    <source>
        <dbReference type="Proteomes" id="UP000035009"/>
    </source>
</evidence>
<accession>M3VFR0</accession>
<dbReference type="Gene3D" id="3.30.530.20">
    <property type="match status" value="1"/>
</dbReference>
<dbReference type="InterPro" id="IPR019587">
    <property type="entry name" value="Polyketide_cyclase/dehydratase"/>
</dbReference>
<dbReference type="RefSeq" id="WP_008379258.1">
    <property type="nucleotide sequence ID" value="NZ_BAOP01000016.1"/>
</dbReference>
<dbReference type="SUPFAM" id="SSF55961">
    <property type="entry name" value="Bet v1-like"/>
    <property type="match status" value="1"/>
</dbReference>
<sequence>MTNDSRRVISAQRTVSAPPEVIFDLIADPTRQPEWDGNDNLRSAASGQRIHAVGDTFDTVLTTGDVRRNHVVEFSEGRLVAWQPSPVDAPRPGHLWRWEVTPTDDGAVVTHTYDWTELHDTTRQARARATTVDKLAASVDRLAELAEGQASKA</sequence>
<evidence type="ECO:0000313" key="1">
    <source>
        <dbReference type="EMBL" id="GAC80304.1"/>
    </source>
</evidence>
<dbReference type="InterPro" id="IPR023393">
    <property type="entry name" value="START-like_dom_sf"/>
</dbReference>
<dbReference type="AlphaFoldDB" id="M3VFR0"/>
<dbReference type="OrthoDB" id="6624781at2"/>
<dbReference type="eggNOG" id="COG3832">
    <property type="taxonomic scope" value="Bacteria"/>
</dbReference>
<evidence type="ECO:0008006" key="3">
    <source>
        <dbReference type="Google" id="ProtNLM"/>
    </source>
</evidence>
<comment type="caution">
    <text evidence="1">The sequence shown here is derived from an EMBL/GenBank/DDBJ whole genome shotgun (WGS) entry which is preliminary data.</text>
</comment>
<gene>
    <name evidence="1" type="ORF">GM1_016_00650</name>
</gene>
<organism evidence="1 2">
    <name type="scientific">Gordonia malaquae NBRC 108250</name>
    <dbReference type="NCBI Taxonomy" id="1223542"/>
    <lineage>
        <taxon>Bacteria</taxon>
        <taxon>Bacillati</taxon>
        <taxon>Actinomycetota</taxon>
        <taxon>Actinomycetes</taxon>
        <taxon>Mycobacteriales</taxon>
        <taxon>Gordoniaceae</taxon>
        <taxon>Gordonia</taxon>
    </lineage>
</organism>
<name>M3VFR0_GORML</name>